<reference evidence="1 2" key="1">
    <citation type="submission" date="2022-11" db="EMBL/GenBank/DDBJ databases">
        <title>Minimal conservation of predation-associated metabolite biosynthetic gene clusters underscores biosynthetic potential of Myxococcota including descriptions for ten novel species: Archangium lansinium sp. nov., Myxococcus landrumus sp. nov., Nannocystis bai.</title>
        <authorList>
            <person name="Ahearne A."/>
            <person name="Stevens C."/>
            <person name="Dowd S."/>
        </authorList>
    </citation>
    <scope>NUCLEOTIDE SEQUENCE [LARGE SCALE GENOMIC DNA]</scope>
    <source>
        <strain evidence="1 2">NCELM</strain>
    </source>
</reference>
<dbReference type="Proteomes" id="UP001217838">
    <property type="component" value="Unassembled WGS sequence"/>
</dbReference>
<comment type="caution">
    <text evidence="1">The sequence shown here is derived from an EMBL/GenBank/DDBJ whole genome shotgun (WGS) entry which is preliminary data.</text>
</comment>
<dbReference type="InterPro" id="IPR012467">
    <property type="entry name" value="DUF1684"/>
</dbReference>
<keyword evidence="2" id="KW-1185">Reference proteome</keyword>
<accession>A0ABT5BQE7</accession>
<evidence type="ECO:0000313" key="1">
    <source>
        <dbReference type="EMBL" id="MDC0675217.1"/>
    </source>
</evidence>
<sequence length="333" mass="35486">MSSAPAIRVTGPASCDMPERTCLAAACSMRHVLRDISLALALTAAAACHRHPAPPAAVEPAYAAEHARWHAERIAALQAPQGWLALAGLYWLQDGDYRLGADPAADIVFPAGAPSAVGTLTLADQQVRLRVATGVDARVRGQPVTDLVLRSDVDPTQPADRVELGDRFTFLLIARGARLGLRLYDGASEERREFAGIATFALDPAWVIRARFEPLATPRTIEHPTVLGTVQPAEVPGVAVFTIAGSEHRLTPILEHAPGGDALLFVFSDQTSGHETYHGGRFLLAEPPQAGEVVLDFNRAHNPPCAFTAFATCPVPLAENRLPLAIHAGEKTP</sequence>
<organism evidence="1 2">
    <name type="scientific">Nannocystis radixulma</name>
    <dbReference type="NCBI Taxonomy" id="2995305"/>
    <lineage>
        <taxon>Bacteria</taxon>
        <taxon>Pseudomonadati</taxon>
        <taxon>Myxococcota</taxon>
        <taxon>Polyangia</taxon>
        <taxon>Nannocystales</taxon>
        <taxon>Nannocystaceae</taxon>
        <taxon>Nannocystis</taxon>
    </lineage>
</organism>
<gene>
    <name evidence="1" type="ORF">POL58_46170</name>
</gene>
<dbReference type="PANTHER" id="PTHR41913">
    <property type="entry name" value="DUF1684 DOMAIN-CONTAINING PROTEIN"/>
    <property type="match status" value="1"/>
</dbReference>
<dbReference type="RefSeq" id="WP_272010091.1">
    <property type="nucleotide sequence ID" value="NZ_JAQNDN010000027.1"/>
</dbReference>
<dbReference type="PANTHER" id="PTHR41913:SF1">
    <property type="entry name" value="DUF1684 DOMAIN-CONTAINING PROTEIN"/>
    <property type="match status" value="1"/>
</dbReference>
<proteinExistence type="predicted"/>
<dbReference type="EMBL" id="JAQNDN010000027">
    <property type="protein sequence ID" value="MDC0675217.1"/>
    <property type="molecule type" value="Genomic_DNA"/>
</dbReference>
<dbReference type="Pfam" id="PF07920">
    <property type="entry name" value="DUF1684"/>
    <property type="match status" value="1"/>
</dbReference>
<evidence type="ECO:0000313" key="2">
    <source>
        <dbReference type="Proteomes" id="UP001217838"/>
    </source>
</evidence>
<name>A0ABT5BQE7_9BACT</name>
<protein>
    <submittedName>
        <fullName evidence="1">DUF1684 domain-containing protein</fullName>
    </submittedName>
</protein>